<name>A0A239LVF1_9ACTN</name>
<evidence type="ECO:0000313" key="2">
    <source>
        <dbReference type="EMBL" id="SNT33594.1"/>
    </source>
</evidence>
<reference evidence="2 3" key="1">
    <citation type="submission" date="2017-06" db="EMBL/GenBank/DDBJ databases">
        <authorList>
            <person name="Kim H.J."/>
            <person name="Triplett B.A."/>
        </authorList>
    </citation>
    <scope>NUCLEOTIDE SEQUENCE [LARGE SCALE GENOMIC DNA]</scope>
    <source>
        <strain evidence="2 3">CGMCC 4.1858</strain>
    </source>
</reference>
<organism evidence="2 3">
    <name type="scientific">Actinacidiphila glaucinigra</name>
    <dbReference type="NCBI Taxonomy" id="235986"/>
    <lineage>
        <taxon>Bacteria</taxon>
        <taxon>Bacillati</taxon>
        <taxon>Actinomycetota</taxon>
        <taxon>Actinomycetes</taxon>
        <taxon>Kitasatosporales</taxon>
        <taxon>Streptomycetaceae</taxon>
        <taxon>Actinacidiphila</taxon>
    </lineage>
</organism>
<dbReference type="EMBL" id="FZOF01000021">
    <property type="protein sequence ID" value="SNT33594.1"/>
    <property type="molecule type" value="Genomic_DNA"/>
</dbReference>
<dbReference type="Proteomes" id="UP000198280">
    <property type="component" value="Unassembled WGS sequence"/>
</dbReference>
<evidence type="ECO:0000256" key="1">
    <source>
        <dbReference type="SAM" id="MobiDB-lite"/>
    </source>
</evidence>
<protein>
    <submittedName>
        <fullName evidence="2">Uncharacterized protein</fullName>
    </submittedName>
</protein>
<evidence type="ECO:0000313" key="3">
    <source>
        <dbReference type="Proteomes" id="UP000198280"/>
    </source>
</evidence>
<dbReference type="RefSeq" id="WP_089227179.1">
    <property type="nucleotide sequence ID" value="NZ_FZOF01000021.1"/>
</dbReference>
<keyword evidence="3" id="KW-1185">Reference proteome</keyword>
<accession>A0A239LVF1</accession>
<feature type="region of interest" description="Disordered" evidence="1">
    <location>
        <begin position="59"/>
        <end position="81"/>
    </location>
</feature>
<gene>
    <name evidence="2" type="ORF">SAMN05216252_12155</name>
</gene>
<proteinExistence type="predicted"/>
<dbReference type="OrthoDB" id="8444614at2"/>
<dbReference type="AlphaFoldDB" id="A0A239LVF1"/>
<sequence length="81" mass="8981">MPAALLVEVYQHGEGAVEPLPWILIRAADVDPEQVWQLADAIATARHLPITVVLPATPATRQAFPHKREGDGHERHHVGRR</sequence>